<dbReference type="PANTHER" id="PTHR45913">
    <property type="entry name" value="EPM2A-INTERACTING PROTEIN 1"/>
    <property type="match status" value="1"/>
</dbReference>
<accession>A0ABR3NHS0</accession>
<dbReference type="PANTHER" id="PTHR45913:SF19">
    <property type="entry name" value="LOW QUALITY PROTEIN: ZINC FINGER BED DOMAIN-CONTAINING PROTEIN 5-LIKE"/>
    <property type="match status" value="1"/>
</dbReference>
<organism evidence="1 2">
    <name type="scientific">Cirrhinus molitorella</name>
    <name type="common">mud carp</name>
    <dbReference type="NCBI Taxonomy" id="172907"/>
    <lineage>
        <taxon>Eukaryota</taxon>
        <taxon>Metazoa</taxon>
        <taxon>Chordata</taxon>
        <taxon>Craniata</taxon>
        <taxon>Vertebrata</taxon>
        <taxon>Euteleostomi</taxon>
        <taxon>Actinopterygii</taxon>
        <taxon>Neopterygii</taxon>
        <taxon>Teleostei</taxon>
        <taxon>Ostariophysi</taxon>
        <taxon>Cypriniformes</taxon>
        <taxon>Cyprinidae</taxon>
        <taxon>Labeoninae</taxon>
        <taxon>Labeonini</taxon>
        <taxon>Cirrhinus</taxon>
    </lineage>
</organism>
<comment type="caution">
    <text evidence="1">The sequence shown here is derived from an EMBL/GenBank/DDBJ whole genome shotgun (WGS) entry which is preliminary data.</text>
</comment>
<reference evidence="1 2" key="1">
    <citation type="submission" date="2023-09" db="EMBL/GenBank/DDBJ databases">
        <authorList>
            <person name="Wang M."/>
        </authorList>
    </citation>
    <scope>NUCLEOTIDE SEQUENCE [LARGE SCALE GENOMIC DNA]</scope>
    <source>
        <strain evidence="1">GT-2023</strain>
        <tissue evidence="1">Liver</tissue>
    </source>
</reference>
<sequence>MDKFLKKQEVPVKPKVDYASTSNVTTTTQRRKYDEAYLALGFTSTTSGFTKAASVPSNAQLASYKVAYRVARCKKPHTIAKELILPSAIDIVSTMIDDPTASKLKAIPLSNNIAVTLGQRRAKGRR</sequence>
<proteinExistence type="predicted"/>
<dbReference type="EMBL" id="JAYMGO010000004">
    <property type="protein sequence ID" value="KAL1276346.1"/>
    <property type="molecule type" value="Genomic_DNA"/>
</dbReference>
<gene>
    <name evidence="1" type="ORF">QQF64_035969</name>
</gene>
<keyword evidence="2" id="KW-1185">Reference proteome</keyword>
<name>A0ABR3NHS0_9TELE</name>
<protein>
    <submittedName>
        <fullName evidence="1">Uncharacterized protein</fullName>
    </submittedName>
</protein>
<dbReference type="Proteomes" id="UP001558613">
    <property type="component" value="Unassembled WGS sequence"/>
</dbReference>
<evidence type="ECO:0000313" key="1">
    <source>
        <dbReference type="EMBL" id="KAL1276346.1"/>
    </source>
</evidence>
<evidence type="ECO:0000313" key="2">
    <source>
        <dbReference type="Proteomes" id="UP001558613"/>
    </source>
</evidence>